<reference evidence="1" key="1">
    <citation type="submission" date="2023-04" db="EMBL/GenBank/DDBJ databases">
        <title>Draft Genome sequencing of Naganishia species isolated from polar environments using Oxford Nanopore Technology.</title>
        <authorList>
            <person name="Leo P."/>
            <person name="Venkateswaran K."/>
        </authorList>
    </citation>
    <scope>NUCLEOTIDE SEQUENCE</scope>
    <source>
        <strain evidence="1">MNA-CCFEE 5262</strain>
    </source>
</reference>
<accession>A0ACC2WIJ6</accession>
<proteinExistence type="predicted"/>
<name>A0ACC2WIJ6_9TREE</name>
<sequence length="915" mass="98563">MIRNLGWTRMSPGMMLLAWITYLALSVYPQAQQPDVTADTASSTTASSTSLAQSAVASASGSVSASSAPSQNASTTFVFVTGAPSSAAATSTPVVSGNSSAVAQATTTVTLVVSNHTNPLYTYNYTSGIQINDTFIGVNNSFSPPFYPSPETRGAGNWTYAVEKARIFVSNLTLEEKVNLTTGVGWTGGRCVGNIPAIERVGFDGLCLQDAPLGVRMTDGVTAFPSGLNTAATFDRKLMYERALAIGEEFRGKGVNIALGPGMNGGGRVAESACRPRLQVVNGKWEEGIPISLVNPPSTPSRVSKDAGVQACAKHYILNEQERNRTTSSSNVDDATIHEIYLHPFLRSVQADVATVMCSYNLINSSWACHNSKALNGLLKHELGFQGQVLSDWQATHSGVGSALAGLDQTMPGDVTFNSNNSYFGANLTMAVNNGSVPLSRVDDMSVRVMAGFFLVGQDSGYPAVNFDTFKKGGPLNEHVNVQDDHADIVRKVGAASTILLKNENNTLPLRKPRTIALLGSDAGPPIRGPNGYPDRGGVDGTLAMGWGSGTTEFPYLISPLEAIQRRAIMDKTLVSWSLSDFDYDLAVSTATGADVAMVFLNSDSGEEYINVDGNIGDRRNLTAWHAGDQLVLAVANVSSNVVVVYHQPGPVNMEAWIDHPNVTAVLLAGLPGQESGNSLVEILYGDYNPSGRLPFTIARNDADYPAQLEFINTNLDPQPQVDYNERLNVDYRHFLANSLTPRYGFGHGLSYTRFNLTNLQVSGLDKPTIQARNIWREESFSASNATNQVGSSLSEALHAPRWVVTADVQNVGGVYGCDVPQLYLVFPEGSGEPPRVLRGFERVTLESWSVETVSFPLSRYDLSIWDTELQRWRIPEGDFDVLVTSESAFDKQPLSGTIPSDWLPNGKEDDIYAW</sequence>
<keyword evidence="2" id="KW-1185">Reference proteome</keyword>
<comment type="caution">
    <text evidence="1">The sequence shown here is derived from an EMBL/GenBank/DDBJ whole genome shotgun (WGS) entry which is preliminary data.</text>
</comment>
<gene>
    <name evidence="1" type="ORF">QFC20_002664</name>
</gene>
<evidence type="ECO:0000313" key="1">
    <source>
        <dbReference type="EMBL" id="KAJ9111170.1"/>
    </source>
</evidence>
<dbReference type="EMBL" id="JASBWS010000020">
    <property type="protein sequence ID" value="KAJ9111170.1"/>
    <property type="molecule type" value="Genomic_DNA"/>
</dbReference>
<protein>
    <submittedName>
        <fullName evidence="1">Uncharacterized protein</fullName>
    </submittedName>
</protein>
<evidence type="ECO:0000313" key="2">
    <source>
        <dbReference type="Proteomes" id="UP001230649"/>
    </source>
</evidence>
<organism evidence="1 2">
    <name type="scientific">Naganishia adeliensis</name>
    <dbReference type="NCBI Taxonomy" id="92952"/>
    <lineage>
        <taxon>Eukaryota</taxon>
        <taxon>Fungi</taxon>
        <taxon>Dikarya</taxon>
        <taxon>Basidiomycota</taxon>
        <taxon>Agaricomycotina</taxon>
        <taxon>Tremellomycetes</taxon>
        <taxon>Filobasidiales</taxon>
        <taxon>Filobasidiaceae</taxon>
        <taxon>Naganishia</taxon>
    </lineage>
</organism>
<dbReference type="Proteomes" id="UP001230649">
    <property type="component" value="Unassembled WGS sequence"/>
</dbReference>